<dbReference type="PANTHER" id="PTHR12526:SF630">
    <property type="entry name" value="GLYCOSYLTRANSFERASE"/>
    <property type="match status" value="1"/>
</dbReference>
<evidence type="ECO:0000256" key="1">
    <source>
        <dbReference type="SAM" id="Coils"/>
    </source>
</evidence>
<dbReference type="Proteomes" id="UP000628442">
    <property type="component" value="Unassembled WGS sequence"/>
</dbReference>
<evidence type="ECO:0000313" key="2">
    <source>
        <dbReference type="EMBL" id="GGY34856.1"/>
    </source>
</evidence>
<gene>
    <name evidence="3" type="ORF">EYF70_12315</name>
    <name evidence="2" type="ORF">GCM10007387_16030</name>
</gene>
<name>A0A411WXX7_9BURK</name>
<reference evidence="2" key="1">
    <citation type="journal article" date="2014" name="Int. J. Syst. Evol. Microbiol.">
        <title>Complete genome sequence of Corynebacterium casei LMG S-19264T (=DSM 44701T), isolated from a smear-ripened cheese.</title>
        <authorList>
            <consortium name="US DOE Joint Genome Institute (JGI-PGF)"/>
            <person name="Walter F."/>
            <person name="Albersmeier A."/>
            <person name="Kalinowski J."/>
            <person name="Ruckert C."/>
        </authorList>
    </citation>
    <scope>NUCLEOTIDE SEQUENCE</scope>
    <source>
        <strain evidence="2">KCTC 12343</strain>
    </source>
</reference>
<sequence>MSTIIVFCHLRWDFVFQRPQHLLTRLAKHYKIVLVEEPIHHDGESFMKTWQPAPNITVCQPHTPVQQHGFHDDQIPLVQPMVAKLVPEGEDPIVWFYTPMALPLLPQLHASLVVYDCMDELSAFKNPPRQLLQRETALLNIADLVFTGGPSLYEAKKNRHSNAHCFSSSVDAQHFAHALDRAASHPDQAHIPHPRLGFYGVIDERFDTELTAKIADANPDWQIVLVGPVVKIDPAHLPQRPNIHYMGQRGYDDLPKFLAGWDVCLMPFAINEATKFISPTKVLEYMAAELPIVSTPIRDVEQPYSHVVAIGHTAEEFVAHVEAALAQTAEQTAEMERKMREVVAKTSWENTAARMRDLIENTTPARKFARLTAPEMSYGEAPHNAPNVNPLRTTATSSTKVGSLIGGVGTYQVAPAIAAAAGAQPAAKAE</sequence>
<proteinExistence type="predicted"/>
<keyword evidence="4" id="KW-1185">Reference proteome</keyword>
<evidence type="ECO:0000313" key="4">
    <source>
        <dbReference type="Proteomes" id="UP000292307"/>
    </source>
</evidence>
<dbReference type="SUPFAM" id="SSF53756">
    <property type="entry name" value="UDP-Glycosyltransferase/glycogen phosphorylase"/>
    <property type="match status" value="1"/>
</dbReference>
<protein>
    <submittedName>
        <fullName evidence="2">Glycosyl transferase</fullName>
    </submittedName>
    <submittedName>
        <fullName evidence="3">Glycosyltransferase family 1 protein</fullName>
    </submittedName>
</protein>
<organism evidence="2 5">
    <name type="scientific">Pseudoduganella albidiflava</name>
    <dbReference type="NCBI Taxonomy" id="321983"/>
    <lineage>
        <taxon>Bacteria</taxon>
        <taxon>Pseudomonadati</taxon>
        <taxon>Pseudomonadota</taxon>
        <taxon>Betaproteobacteria</taxon>
        <taxon>Burkholderiales</taxon>
        <taxon>Oxalobacteraceae</taxon>
        <taxon>Telluria group</taxon>
        <taxon>Pseudoduganella</taxon>
    </lineage>
</organism>
<dbReference type="Gene3D" id="3.40.50.2000">
    <property type="entry name" value="Glycogen Phosphorylase B"/>
    <property type="match status" value="1"/>
</dbReference>
<evidence type="ECO:0000313" key="3">
    <source>
        <dbReference type="EMBL" id="QBI01546.1"/>
    </source>
</evidence>
<keyword evidence="1" id="KW-0175">Coiled coil</keyword>
<reference evidence="3 4" key="2">
    <citation type="submission" date="2019-02" db="EMBL/GenBank/DDBJ databases">
        <title>Draft Genome Sequences of Six Type Strains of the Genus Massilia.</title>
        <authorList>
            <person name="Miess H."/>
            <person name="Frediansyhah A."/>
            <person name="Gross H."/>
        </authorList>
    </citation>
    <scope>NUCLEOTIDE SEQUENCE [LARGE SCALE GENOMIC DNA]</scope>
    <source>
        <strain evidence="3 4">DSM 17472</strain>
    </source>
</reference>
<dbReference type="Proteomes" id="UP000292307">
    <property type="component" value="Chromosome"/>
</dbReference>
<dbReference type="PANTHER" id="PTHR12526">
    <property type="entry name" value="GLYCOSYLTRANSFERASE"/>
    <property type="match status" value="1"/>
</dbReference>
<dbReference type="AlphaFoldDB" id="A0A411WXX7"/>
<keyword evidence="2" id="KW-0808">Transferase</keyword>
<accession>A0A411WXX7</accession>
<dbReference type="RefSeq" id="WP_131145667.1">
    <property type="nucleotide sequence ID" value="NZ_BMWV01000003.1"/>
</dbReference>
<feature type="coiled-coil region" evidence="1">
    <location>
        <begin position="318"/>
        <end position="345"/>
    </location>
</feature>
<dbReference type="EMBL" id="CP036401">
    <property type="protein sequence ID" value="QBI01546.1"/>
    <property type="molecule type" value="Genomic_DNA"/>
</dbReference>
<evidence type="ECO:0000313" key="5">
    <source>
        <dbReference type="Proteomes" id="UP000628442"/>
    </source>
</evidence>
<reference evidence="2" key="3">
    <citation type="submission" date="2022-12" db="EMBL/GenBank/DDBJ databases">
        <authorList>
            <person name="Sun Q."/>
            <person name="Kim S."/>
        </authorList>
    </citation>
    <scope>NUCLEOTIDE SEQUENCE</scope>
    <source>
        <strain evidence="2">KCTC 12343</strain>
    </source>
</reference>
<dbReference type="Pfam" id="PF13692">
    <property type="entry name" value="Glyco_trans_1_4"/>
    <property type="match status" value="1"/>
</dbReference>
<dbReference type="GO" id="GO:0016740">
    <property type="term" value="F:transferase activity"/>
    <property type="evidence" value="ECO:0007669"/>
    <property type="project" value="UniProtKB-KW"/>
</dbReference>
<dbReference type="OrthoDB" id="9816564at2"/>
<dbReference type="EMBL" id="BMWV01000003">
    <property type="protein sequence ID" value="GGY34856.1"/>
    <property type="molecule type" value="Genomic_DNA"/>
</dbReference>